<evidence type="ECO:0000313" key="5">
    <source>
        <dbReference type="EMBL" id="OJA13636.1"/>
    </source>
</evidence>
<evidence type="ECO:0000256" key="2">
    <source>
        <dbReference type="ARBA" id="ARBA00022827"/>
    </source>
</evidence>
<keyword evidence="2" id="KW-0274">FAD</keyword>
<keyword evidence="3" id="KW-0560">Oxidoreductase</keyword>
<dbReference type="GO" id="GO:0044550">
    <property type="term" value="P:secondary metabolite biosynthetic process"/>
    <property type="evidence" value="ECO:0007669"/>
    <property type="project" value="TreeGrafter"/>
</dbReference>
<dbReference type="PRINTS" id="PR00420">
    <property type="entry name" value="RNGMNOXGNASE"/>
</dbReference>
<dbReference type="STRING" id="180088.A0A1J8QPF6"/>
<dbReference type="GO" id="GO:0071949">
    <property type="term" value="F:FAD binding"/>
    <property type="evidence" value="ECO:0007669"/>
    <property type="project" value="InterPro"/>
</dbReference>
<keyword evidence="1" id="KW-0285">Flavoprotein</keyword>
<dbReference type="Pfam" id="PF01494">
    <property type="entry name" value="FAD_binding_3"/>
    <property type="match status" value="1"/>
</dbReference>
<protein>
    <recommendedName>
        <fullName evidence="4">FAD-binding domain-containing protein</fullName>
    </recommendedName>
</protein>
<keyword evidence="6" id="KW-1185">Reference proteome</keyword>
<comment type="caution">
    <text evidence="5">The sequence shown here is derived from an EMBL/GenBank/DDBJ whole genome shotgun (WGS) entry which is preliminary data.</text>
</comment>
<evidence type="ECO:0000256" key="3">
    <source>
        <dbReference type="ARBA" id="ARBA00023002"/>
    </source>
</evidence>
<dbReference type="PANTHER" id="PTHR46720">
    <property type="entry name" value="HYDROXYLASE, PUTATIVE (AFU_ORTHOLOGUE AFUA_3G01460)-RELATED"/>
    <property type="match status" value="1"/>
</dbReference>
<gene>
    <name evidence="5" type="ORF">AZE42_09886</name>
</gene>
<dbReference type="GO" id="GO:0016491">
    <property type="term" value="F:oxidoreductase activity"/>
    <property type="evidence" value="ECO:0007669"/>
    <property type="project" value="UniProtKB-KW"/>
</dbReference>
<dbReference type="Gene3D" id="3.50.50.60">
    <property type="entry name" value="FAD/NAD(P)-binding domain"/>
    <property type="match status" value="1"/>
</dbReference>
<dbReference type="InterPro" id="IPR036188">
    <property type="entry name" value="FAD/NAD-bd_sf"/>
</dbReference>
<dbReference type="InterPro" id="IPR002938">
    <property type="entry name" value="FAD-bd"/>
</dbReference>
<dbReference type="InterPro" id="IPR051104">
    <property type="entry name" value="FAD_monoxygenase"/>
</dbReference>
<feature type="non-terminal residue" evidence="5">
    <location>
        <position position="247"/>
    </location>
</feature>
<evidence type="ECO:0000259" key="4">
    <source>
        <dbReference type="Pfam" id="PF01494"/>
    </source>
</evidence>
<dbReference type="OrthoDB" id="417877at2759"/>
<dbReference type="PANTHER" id="PTHR46720:SF3">
    <property type="entry name" value="FAD-BINDING DOMAIN-CONTAINING PROTEIN-RELATED"/>
    <property type="match status" value="1"/>
</dbReference>
<organism evidence="5 6">
    <name type="scientific">Rhizopogon vesiculosus</name>
    <dbReference type="NCBI Taxonomy" id="180088"/>
    <lineage>
        <taxon>Eukaryota</taxon>
        <taxon>Fungi</taxon>
        <taxon>Dikarya</taxon>
        <taxon>Basidiomycota</taxon>
        <taxon>Agaricomycotina</taxon>
        <taxon>Agaricomycetes</taxon>
        <taxon>Agaricomycetidae</taxon>
        <taxon>Boletales</taxon>
        <taxon>Suillineae</taxon>
        <taxon>Rhizopogonaceae</taxon>
        <taxon>Rhizopogon</taxon>
    </lineage>
</organism>
<feature type="domain" description="FAD-binding" evidence="4">
    <location>
        <begin position="11"/>
        <end position="178"/>
    </location>
</feature>
<accession>A0A1J8QPF6</accession>
<evidence type="ECO:0000256" key="1">
    <source>
        <dbReference type="ARBA" id="ARBA00022630"/>
    </source>
</evidence>
<evidence type="ECO:0000313" key="6">
    <source>
        <dbReference type="Proteomes" id="UP000183567"/>
    </source>
</evidence>
<name>A0A1J8QPF6_9AGAM</name>
<dbReference type="Proteomes" id="UP000183567">
    <property type="component" value="Unassembled WGS sequence"/>
</dbReference>
<reference evidence="5 6" key="1">
    <citation type="submission" date="2016-03" db="EMBL/GenBank/DDBJ databases">
        <title>Comparative genomics of the ectomycorrhizal sister species Rhizopogon vinicolor and Rhizopogon vesiculosus (Basidiomycota: Boletales) reveals a divergence of the mating type B locus.</title>
        <authorList>
            <person name="Mujic A.B."/>
            <person name="Kuo A."/>
            <person name="Tritt A."/>
            <person name="Lipzen A."/>
            <person name="Chen C."/>
            <person name="Johnson J."/>
            <person name="Sharma A."/>
            <person name="Barry K."/>
            <person name="Grigoriev I.V."/>
            <person name="Spatafora J.W."/>
        </authorList>
    </citation>
    <scope>NUCLEOTIDE SEQUENCE [LARGE SCALE GENOMIC DNA]</scope>
    <source>
        <strain evidence="5 6">AM-OR11-056</strain>
    </source>
</reference>
<dbReference type="EMBL" id="LVVM01004080">
    <property type="protein sequence ID" value="OJA13636.1"/>
    <property type="molecule type" value="Genomic_DNA"/>
</dbReference>
<proteinExistence type="predicted"/>
<dbReference type="SUPFAM" id="SSF51905">
    <property type="entry name" value="FAD/NAD(P)-binding domain"/>
    <property type="match status" value="1"/>
</dbReference>
<sequence>MSSSSAAPKFRVAICGAGIGGLVLAIVIEKFAQHDVQINVYESHDVITTAGAGISIAMRATEIMRELGMYEEIFGVSTKSPFSGLGPLVRKSDIPEGGFKWFQRITKQQGLLMIRQDFVDILKQHLPASCTVHFNKRLTTYNKQPAGSIVLHFADDSAATTDVLIGADGIRSSVRKTLFETIDRGLVNSSKIAHYTDAYWTGTLIYRAMFPVERLSKIDPNNVASKGSMLHITSYLVSQGTLINIVA</sequence>
<dbReference type="AlphaFoldDB" id="A0A1J8QPF6"/>